<accession>A0ABW2JH10</accession>
<dbReference type="Proteomes" id="UP001596523">
    <property type="component" value="Unassembled WGS sequence"/>
</dbReference>
<protein>
    <recommendedName>
        <fullName evidence="4">DNA (cytosine-5-)-methyltransferase</fullName>
    </recommendedName>
</protein>
<evidence type="ECO:0000256" key="1">
    <source>
        <dbReference type="SAM" id="MobiDB-lite"/>
    </source>
</evidence>
<dbReference type="RefSeq" id="WP_381830580.1">
    <property type="nucleotide sequence ID" value="NZ_JBHTCF010000004.1"/>
</dbReference>
<organism evidence="2 3">
    <name type="scientific">Streptomyces monticola</name>
    <dbReference type="NCBI Taxonomy" id="2666263"/>
    <lineage>
        <taxon>Bacteria</taxon>
        <taxon>Bacillati</taxon>
        <taxon>Actinomycetota</taxon>
        <taxon>Actinomycetes</taxon>
        <taxon>Kitasatosporales</taxon>
        <taxon>Streptomycetaceae</taxon>
        <taxon>Streptomyces</taxon>
    </lineage>
</organism>
<proteinExistence type="predicted"/>
<reference evidence="3" key="1">
    <citation type="journal article" date="2019" name="Int. J. Syst. Evol. Microbiol.">
        <title>The Global Catalogue of Microorganisms (GCM) 10K type strain sequencing project: providing services to taxonomists for standard genome sequencing and annotation.</title>
        <authorList>
            <consortium name="The Broad Institute Genomics Platform"/>
            <consortium name="The Broad Institute Genome Sequencing Center for Infectious Disease"/>
            <person name="Wu L."/>
            <person name="Ma J."/>
        </authorList>
    </citation>
    <scope>NUCLEOTIDE SEQUENCE [LARGE SCALE GENOMIC DNA]</scope>
    <source>
        <strain evidence="3">SYNS20</strain>
    </source>
</reference>
<keyword evidence="3" id="KW-1185">Reference proteome</keyword>
<evidence type="ECO:0008006" key="4">
    <source>
        <dbReference type="Google" id="ProtNLM"/>
    </source>
</evidence>
<evidence type="ECO:0000313" key="3">
    <source>
        <dbReference type="Proteomes" id="UP001596523"/>
    </source>
</evidence>
<dbReference type="EMBL" id="JBHTCF010000004">
    <property type="protein sequence ID" value="MFC7305097.1"/>
    <property type="molecule type" value="Genomic_DNA"/>
</dbReference>
<name>A0ABW2JH10_9ACTN</name>
<comment type="caution">
    <text evidence="2">The sequence shown here is derived from an EMBL/GenBank/DDBJ whole genome shotgun (WGS) entry which is preliminary data.</text>
</comment>
<feature type="region of interest" description="Disordered" evidence="1">
    <location>
        <begin position="68"/>
        <end position="87"/>
    </location>
</feature>
<sequence length="87" mass="9004">MTGGAAPAPTVPGTQRLSAQLVEWMLGHEKGWVTATPGLSRADQLHLLGNSVVPRQAAHALKLLLPDGIPPPATSAPHPYEDVGGAR</sequence>
<gene>
    <name evidence="2" type="ORF">ACFQVC_12800</name>
</gene>
<evidence type="ECO:0000313" key="2">
    <source>
        <dbReference type="EMBL" id="MFC7305097.1"/>
    </source>
</evidence>